<protein>
    <submittedName>
        <fullName evidence="2">L-lactate dehydrogenase</fullName>
    </submittedName>
</protein>
<comment type="caution">
    <text evidence="2">The sequence shown here is derived from an EMBL/GenBank/DDBJ whole genome shotgun (WGS) entry which is preliminary data.</text>
</comment>
<organism evidence="2 3">
    <name type="scientific">Dissostichus eleginoides</name>
    <name type="common">Patagonian toothfish</name>
    <name type="synonym">Dissostichus amissus</name>
    <dbReference type="NCBI Taxonomy" id="100907"/>
    <lineage>
        <taxon>Eukaryota</taxon>
        <taxon>Metazoa</taxon>
        <taxon>Chordata</taxon>
        <taxon>Craniata</taxon>
        <taxon>Vertebrata</taxon>
        <taxon>Euteleostomi</taxon>
        <taxon>Actinopterygii</taxon>
        <taxon>Neopterygii</taxon>
        <taxon>Teleostei</taxon>
        <taxon>Neoteleostei</taxon>
        <taxon>Acanthomorphata</taxon>
        <taxon>Eupercaria</taxon>
        <taxon>Perciformes</taxon>
        <taxon>Notothenioidei</taxon>
        <taxon>Nototheniidae</taxon>
        <taxon>Dissostichus</taxon>
    </lineage>
</organism>
<feature type="transmembrane region" description="Helical" evidence="1">
    <location>
        <begin position="34"/>
        <end position="53"/>
    </location>
</feature>
<sequence>PIMRRDLRCSQPMSAPLHCAGRSSLSLLAVWSEATMGATPCLLFVLIIGARILENT</sequence>
<evidence type="ECO:0000313" key="2">
    <source>
        <dbReference type="EMBL" id="KAK1885096.1"/>
    </source>
</evidence>
<proteinExistence type="predicted"/>
<accession>A0AAD9F1P9</accession>
<keyword evidence="1" id="KW-0472">Membrane</keyword>
<keyword evidence="1" id="KW-0812">Transmembrane</keyword>
<dbReference type="Proteomes" id="UP001228049">
    <property type="component" value="Unassembled WGS sequence"/>
</dbReference>
<reference evidence="2" key="1">
    <citation type="submission" date="2023-04" db="EMBL/GenBank/DDBJ databases">
        <title>Chromosome-level genome of Chaenocephalus aceratus.</title>
        <authorList>
            <person name="Park H."/>
        </authorList>
    </citation>
    <scope>NUCLEOTIDE SEQUENCE</scope>
    <source>
        <strain evidence="2">DE</strain>
        <tissue evidence="2">Muscle</tissue>
    </source>
</reference>
<dbReference type="EMBL" id="JASDAP010000021">
    <property type="protein sequence ID" value="KAK1885096.1"/>
    <property type="molecule type" value="Genomic_DNA"/>
</dbReference>
<evidence type="ECO:0000256" key="1">
    <source>
        <dbReference type="SAM" id="Phobius"/>
    </source>
</evidence>
<dbReference type="AlphaFoldDB" id="A0AAD9F1P9"/>
<name>A0AAD9F1P9_DISEL</name>
<keyword evidence="3" id="KW-1185">Reference proteome</keyword>
<gene>
    <name evidence="2" type="ORF">KUDE01_031292</name>
</gene>
<evidence type="ECO:0000313" key="3">
    <source>
        <dbReference type="Proteomes" id="UP001228049"/>
    </source>
</evidence>
<feature type="non-terminal residue" evidence="2">
    <location>
        <position position="1"/>
    </location>
</feature>
<feature type="non-terminal residue" evidence="2">
    <location>
        <position position="56"/>
    </location>
</feature>
<keyword evidence="1" id="KW-1133">Transmembrane helix</keyword>